<dbReference type="EMBL" id="JBBNAF010000003">
    <property type="protein sequence ID" value="KAK9160283.1"/>
    <property type="molecule type" value="Genomic_DNA"/>
</dbReference>
<sequence>MTFSVLPKPISFSLSTREFHLSPLIRFLTSLSLFLDKSSLLTLGDSLTTLTICLSALGLTTILSASLDSGGRRCRGLSSTTK</sequence>
<dbReference type="AlphaFoldDB" id="A0AAP0PXT1"/>
<evidence type="ECO:0000313" key="1">
    <source>
        <dbReference type="EMBL" id="KAK9160283.1"/>
    </source>
</evidence>
<dbReference type="Proteomes" id="UP001420932">
    <property type="component" value="Unassembled WGS sequence"/>
</dbReference>
<comment type="caution">
    <text evidence="1">The sequence shown here is derived from an EMBL/GenBank/DDBJ whole genome shotgun (WGS) entry which is preliminary data.</text>
</comment>
<organism evidence="1 2">
    <name type="scientific">Stephania yunnanensis</name>
    <dbReference type="NCBI Taxonomy" id="152371"/>
    <lineage>
        <taxon>Eukaryota</taxon>
        <taxon>Viridiplantae</taxon>
        <taxon>Streptophyta</taxon>
        <taxon>Embryophyta</taxon>
        <taxon>Tracheophyta</taxon>
        <taxon>Spermatophyta</taxon>
        <taxon>Magnoliopsida</taxon>
        <taxon>Ranunculales</taxon>
        <taxon>Menispermaceae</taxon>
        <taxon>Menispermoideae</taxon>
        <taxon>Cissampelideae</taxon>
        <taxon>Stephania</taxon>
    </lineage>
</organism>
<protein>
    <submittedName>
        <fullName evidence="1">Uncharacterized protein</fullName>
    </submittedName>
</protein>
<reference evidence="1 2" key="1">
    <citation type="submission" date="2024-01" db="EMBL/GenBank/DDBJ databases">
        <title>Genome assemblies of Stephania.</title>
        <authorList>
            <person name="Yang L."/>
        </authorList>
    </citation>
    <scope>NUCLEOTIDE SEQUENCE [LARGE SCALE GENOMIC DNA]</scope>
    <source>
        <strain evidence="1">YNDBR</strain>
        <tissue evidence="1">Leaf</tissue>
    </source>
</reference>
<proteinExistence type="predicted"/>
<name>A0AAP0PXT1_9MAGN</name>
<accession>A0AAP0PXT1</accession>
<keyword evidence="2" id="KW-1185">Reference proteome</keyword>
<evidence type="ECO:0000313" key="2">
    <source>
        <dbReference type="Proteomes" id="UP001420932"/>
    </source>
</evidence>
<gene>
    <name evidence="1" type="ORF">Syun_006624</name>
</gene>